<evidence type="ECO:0000313" key="2">
    <source>
        <dbReference type="EMBL" id="GLH67750.1"/>
    </source>
</evidence>
<dbReference type="InterPro" id="IPR011044">
    <property type="entry name" value="Quino_amine_DH_bsu"/>
</dbReference>
<feature type="compositionally biased region" description="Pro residues" evidence="1">
    <location>
        <begin position="329"/>
        <end position="339"/>
    </location>
</feature>
<evidence type="ECO:0000256" key="1">
    <source>
        <dbReference type="SAM" id="MobiDB-lite"/>
    </source>
</evidence>
<keyword evidence="3" id="KW-1185">Reference proteome</keyword>
<organism evidence="2 3">
    <name type="scientific">Geothrix edaphica</name>
    <dbReference type="NCBI Taxonomy" id="2927976"/>
    <lineage>
        <taxon>Bacteria</taxon>
        <taxon>Pseudomonadati</taxon>
        <taxon>Acidobacteriota</taxon>
        <taxon>Holophagae</taxon>
        <taxon>Holophagales</taxon>
        <taxon>Holophagaceae</taxon>
        <taxon>Geothrix</taxon>
    </lineage>
</organism>
<feature type="region of interest" description="Disordered" evidence="1">
    <location>
        <begin position="329"/>
        <end position="363"/>
    </location>
</feature>
<comment type="caution">
    <text evidence="2">The sequence shown here is derived from an EMBL/GenBank/DDBJ whole genome shotgun (WGS) entry which is preliminary data.</text>
</comment>
<reference evidence="2" key="1">
    <citation type="journal article" date="2023" name="Antonie Van Leeuwenhoek">
        <title>Mesoterricola silvestris gen. nov., sp. nov., Mesoterricola sediminis sp. nov., Geothrix oryzae sp. nov., Geothrix edaphica sp. nov., Geothrix rubra sp. nov., and Geothrix limicola sp. nov., six novel members of Acidobacteriota isolated from soils.</title>
        <authorList>
            <person name="Itoh H."/>
            <person name="Sugisawa Y."/>
            <person name="Mise K."/>
            <person name="Xu Z."/>
            <person name="Kuniyasu M."/>
            <person name="Ushijima N."/>
            <person name="Kawano K."/>
            <person name="Kobayashi E."/>
            <person name="Shiratori Y."/>
            <person name="Masuda Y."/>
            <person name="Senoo K."/>
        </authorList>
    </citation>
    <scope>NUCLEOTIDE SEQUENCE</scope>
    <source>
        <strain evidence="2">Red802</strain>
    </source>
</reference>
<dbReference type="EMBL" id="BSDC01000003">
    <property type="protein sequence ID" value="GLH67750.1"/>
    <property type="molecule type" value="Genomic_DNA"/>
</dbReference>
<name>A0ABQ5PZ63_9BACT</name>
<dbReference type="Proteomes" id="UP001165044">
    <property type="component" value="Unassembled WGS sequence"/>
</dbReference>
<dbReference type="RefSeq" id="WP_285609112.1">
    <property type="nucleotide sequence ID" value="NZ_BSDC01000003.1"/>
</dbReference>
<sequence>MTRPTAFLGVAVLTLALGSGGWWLSRRNPGAPPQEELLEPFRASASGAGQLIELQPPPVPLRGVRWTLPLPGGAAVAQILTQTGRQQVVLFLQGVPGPAFSLPKPGGVPDAFFQFADLVDAALVPDDTLVLLYRNSDGAATPGLVLAWDLHGQQLRWSHRAPGEHLALAPDRHSVFLFGLGTPVSILDLADRSGTQKAKTTTVELPPEIKGGCSLLPLGSRAFLLAHDSGLSTWRNGGWSHVQAPPPSPLGFARGLVQVGGRAKAAWWQPEPGVLIPLGPDGKPGTPRDLKVLFPEADSLDASLLRLIGEEADGRLWFGLARPTLPAPTPAAGPAPVPAAVPGATPAPEASDPNLPEAAALPPPPAILPSREAWEAHLGKGLERLYCWKPGEDRMKAVSLREAWKRLAPPPGIPGPPAEGNLHPEAGALFCGGPDRVWWLPLKALQP</sequence>
<gene>
    <name evidence="2" type="ORF">GETHED_21140</name>
</gene>
<dbReference type="SUPFAM" id="SSF50969">
    <property type="entry name" value="YVTN repeat-like/Quinoprotein amine dehydrogenase"/>
    <property type="match status" value="1"/>
</dbReference>
<feature type="compositionally biased region" description="Low complexity" evidence="1">
    <location>
        <begin position="340"/>
        <end position="360"/>
    </location>
</feature>
<proteinExistence type="predicted"/>
<accession>A0ABQ5PZ63</accession>
<evidence type="ECO:0000313" key="3">
    <source>
        <dbReference type="Proteomes" id="UP001165044"/>
    </source>
</evidence>
<protein>
    <submittedName>
        <fullName evidence="2">Uncharacterized protein</fullName>
    </submittedName>
</protein>